<dbReference type="Gene3D" id="1.20.1640.10">
    <property type="entry name" value="Multidrug efflux transporter AcrB transmembrane domain"/>
    <property type="match status" value="1"/>
</dbReference>
<evidence type="ECO:0000259" key="10">
    <source>
        <dbReference type="Pfam" id="PF21760"/>
    </source>
</evidence>
<feature type="transmembrane region" description="Helical" evidence="8">
    <location>
        <begin position="380"/>
        <end position="398"/>
    </location>
</feature>
<dbReference type="EMBL" id="SGWW01000005">
    <property type="protein sequence ID" value="RZS54255.1"/>
    <property type="molecule type" value="Genomic_DNA"/>
</dbReference>
<dbReference type="NCBIfam" id="TIGR01129">
    <property type="entry name" value="secD"/>
    <property type="match status" value="1"/>
</dbReference>
<evidence type="ECO:0000256" key="5">
    <source>
        <dbReference type="ARBA" id="ARBA00022989"/>
    </source>
</evidence>
<protein>
    <recommendedName>
        <fullName evidence="8">Protein translocase subunit SecD</fullName>
    </recommendedName>
</protein>
<evidence type="ECO:0000256" key="8">
    <source>
        <dbReference type="HAMAP-Rule" id="MF_01463"/>
    </source>
</evidence>
<evidence type="ECO:0000256" key="9">
    <source>
        <dbReference type="SAM" id="MobiDB-lite"/>
    </source>
</evidence>
<feature type="compositionally biased region" description="Basic and acidic residues" evidence="9">
    <location>
        <begin position="581"/>
        <end position="605"/>
    </location>
</feature>
<dbReference type="InterPro" id="IPR055344">
    <property type="entry name" value="SecD_SecF_C_bact"/>
</dbReference>
<comment type="subcellular location">
    <subcellularLocation>
        <location evidence="8">Cell membrane</location>
        <topology evidence="8">Multi-pass membrane protein</topology>
    </subcellularLocation>
</comment>
<evidence type="ECO:0000256" key="4">
    <source>
        <dbReference type="ARBA" id="ARBA00022927"/>
    </source>
</evidence>
<keyword evidence="5 8" id="KW-1133">Transmembrane helix</keyword>
<keyword evidence="1 8" id="KW-0813">Transport</keyword>
<evidence type="ECO:0000256" key="7">
    <source>
        <dbReference type="ARBA" id="ARBA00023136"/>
    </source>
</evidence>
<comment type="caution">
    <text evidence="8">Lacks conserved residue(s) required for the propagation of feature annotation.</text>
</comment>
<keyword evidence="6 8" id="KW-0811">Translocation</keyword>
<feature type="compositionally biased region" description="Polar residues" evidence="9">
    <location>
        <begin position="171"/>
        <end position="180"/>
    </location>
</feature>
<feature type="transmembrane region" description="Helical" evidence="8">
    <location>
        <begin position="508"/>
        <end position="532"/>
    </location>
</feature>
<dbReference type="GO" id="GO:0015450">
    <property type="term" value="F:protein-transporting ATPase activity"/>
    <property type="evidence" value="ECO:0007669"/>
    <property type="project" value="InterPro"/>
</dbReference>
<comment type="caution">
    <text evidence="12">The sequence shown here is derived from an EMBL/GenBank/DDBJ whole genome shotgun (WGS) entry which is preliminary data.</text>
</comment>
<dbReference type="OrthoDB" id="5240379at2"/>
<evidence type="ECO:0000313" key="12">
    <source>
        <dbReference type="EMBL" id="RZS54255.1"/>
    </source>
</evidence>
<evidence type="ECO:0000256" key="2">
    <source>
        <dbReference type="ARBA" id="ARBA00022475"/>
    </source>
</evidence>
<dbReference type="HAMAP" id="MF_01463_B">
    <property type="entry name" value="SecD_B"/>
    <property type="match status" value="1"/>
</dbReference>
<dbReference type="InterPro" id="IPR048631">
    <property type="entry name" value="SecD_1st"/>
</dbReference>
<feature type="transmembrane region" description="Helical" evidence="8">
    <location>
        <begin position="405"/>
        <end position="425"/>
    </location>
</feature>
<feature type="transmembrane region" description="Helical" evidence="8">
    <location>
        <begin position="484"/>
        <end position="502"/>
    </location>
</feature>
<comment type="subunit">
    <text evidence="8">Forms a complex with SecF. Part of the essential Sec protein translocation apparatus which comprises SecA, SecYEG and auxiliary proteins SecDF. Other proteins may also be involved.</text>
</comment>
<dbReference type="InterPro" id="IPR022813">
    <property type="entry name" value="SecD/SecF_arch_bac"/>
</dbReference>
<dbReference type="Proteomes" id="UP000293519">
    <property type="component" value="Unassembled WGS sequence"/>
</dbReference>
<feature type="compositionally biased region" description="Low complexity" evidence="9">
    <location>
        <begin position="147"/>
        <end position="165"/>
    </location>
</feature>
<feature type="domain" description="SecDF P1 head subdomain" evidence="11">
    <location>
        <begin position="249"/>
        <end position="359"/>
    </location>
</feature>
<keyword evidence="3 8" id="KW-0812">Transmembrane</keyword>
<evidence type="ECO:0000256" key="6">
    <source>
        <dbReference type="ARBA" id="ARBA00023010"/>
    </source>
</evidence>
<dbReference type="GO" id="GO:0006605">
    <property type="term" value="P:protein targeting"/>
    <property type="evidence" value="ECO:0007669"/>
    <property type="project" value="UniProtKB-UniRule"/>
</dbReference>
<organism evidence="12 13">
    <name type="scientific">Microcella putealis</name>
    <dbReference type="NCBI Taxonomy" id="337005"/>
    <lineage>
        <taxon>Bacteria</taxon>
        <taxon>Bacillati</taxon>
        <taxon>Actinomycetota</taxon>
        <taxon>Actinomycetes</taxon>
        <taxon>Micrococcales</taxon>
        <taxon>Microbacteriaceae</taxon>
        <taxon>Microcella</taxon>
    </lineage>
</organism>
<comment type="similarity">
    <text evidence="8">Belongs to the SecD/SecF family. SecD subfamily.</text>
</comment>
<accession>A0A4Q7LI30</accession>
<dbReference type="PANTHER" id="PTHR30081">
    <property type="entry name" value="PROTEIN-EXPORT MEMBRANE PROTEIN SEC"/>
    <property type="match status" value="1"/>
</dbReference>
<dbReference type="Pfam" id="PF21760">
    <property type="entry name" value="SecD_1st"/>
    <property type="match status" value="1"/>
</dbReference>
<keyword evidence="2 8" id="KW-1003">Cell membrane</keyword>
<keyword evidence="7 8" id="KW-0472">Membrane</keyword>
<sequence>MARTTPERKAVRSLVWLLVIIIGLVSANAASVIWNEGQWTPRLALDLQGGTQLILEPQLEETAEVTQEQLDQAVGIIRQRVDAGGVTEAEITTQGGRNIVVAIPGTPDQSTIDRIQSAARLDFRAVLAADTASNSALNPADPAEGDTPAPSTSPEPETSESPAASGFDGVTAQTVSTTDTGDTEPAEEAPVEQTPQPEPTNASDLNWITPEIQQAFDELDCANLEELGTNVAPLDEPLVTCDADGLVKYILGPAEVEGSSITDATAGLVASSTGVTSNEWGVFIEFDGEGTQQFREVTERLVALQGIQNQFAIVLDGNVISAPRTISAITDGRPQISGSFTQDTAQTLADQLRFGALPIGFELQSQENISATLGISQLESGIIAGVIGLLLVMGYALVQYRALGGVIIASLMVAAVLSYFVILYLSNQQGYRLSLAGVAGLIISVGVIADAFIVYFERVRDELRDGRGIESAVEAGWKRAFRTILISNVISLTGSIVLYVLAVGNVRGFAFTLGVMSVINLVIVSLMTYPVLRLVARTPFFSSGHPMSGLDPKALGAVYRGRAQFRAPVATQKKNAGSTREAQRRQTIAERKAAEADNAGKKDAR</sequence>
<keyword evidence="4 8" id="KW-0653">Protein transport</keyword>
<dbReference type="Gene3D" id="3.30.1360.200">
    <property type="match status" value="1"/>
</dbReference>
<feature type="domain" description="Protein translocase subunit SecDF P1" evidence="10">
    <location>
        <begin position="70"/>
        <end position="126"/>
    </location>
</feature>
<evidence type="ECO:0000256" key="3">
    <source>
        <dbReference type="ARBA" id="ARBA00022692"/>
    </source>
</evidence>
<dbReference type="Gene3D" id="3.30.70.3220">
    <property type="match status" value="1"/>
</dbReference>
<dbReference type="GO" id="GO:0065002">
    <property type="term" value="P:intracellular protein transmembrane transport"/>
    <property type="evidence" value="ECO:0007669"/>
    <property type="project" value="UniProtKB-UniRule"/>
</dbReference>
<name>A0A4Q7LI30_9MICO</name>
<proteinExistence type="inferred from homology"/>
<dbReference type="GO" id="GO:0005886">
    <property type="term" value="C:plasma membrane"/>
    <property type="evidence" value="ECO:0007669"/>
    <property type="project" value="UniProtKB-SubCell"/>
</dbReference>
<dbReference type="InterPro" id="IPR054384">
    <property type="entry name" value="SecDF_P1_head"/>
</dbReference>
<feature type="compositionally biased region" description="Acidic residues" evidence="9">
    <location>
        <begin position="181"/>
        <end position="190"/>
    </location>
</feature>
<dbReference type="NCBIfam" id="TIGR00916">
    <property type="entry name" value="2A0604s01"/>
    <property type="match status" value="1"/>
</dbReference>
<dbReference type="GO" id="GO:0043952">
    <property type="term" value="P:protein transport by the Sec complex"/>
    <property type="evidence" value="ECO:0007669"/>
    <property type="project" value="UniProtKB-UniRule"/>
</dbReference>
<evidence type="ECO:0000256" key="1">
    <source>
        <dbReference type="ARBA" id="ARBA00022448"/>
    </source>
</evidence>
<feature type="region of interest" description="Disordered" evidence="9">
    <location>
        <begin position="569"/>
        <end position="605"/>
    </location>
</feature>
<feature type="region of interest" description="Disordered" evidence="9">
    <location>
        <begin position="134"/>
        <end position="204"/>
    </location>
</feature>
<keyword evidence="13" id="KW-1185">Reference proteome</keyword>
<dbReference type="RefSeq" id="WP_130486040.1">
    <property type="nucleotide sequence ID" value="NZ_SGWW01000005.1"/>
</dbReference>
<dbReference type="PANTHER" id="PTHR30081:SF1">
    <property type="entry name" value="PROTEIN TRANSLOCASE SUBUNIT SECD"/>
    <property type="match status" value="1"/>
</dbReference>
<gene>
    <name evidence="8" type="primary">secD</name>
    <name evidence="12" type="ORF">EV141_2248</name>
</gene>
<reference evidence="12 13" key="1">
    <citation type="journal article" date="2015" name="Stand. Genomic Sci.">
        <title>Genomic Encyclopedia of Bacterial and Archaeal Type Strains, Phase III: the genomes of soil and plant-associated and newly described type strains.</title>
        <authorList>
            <person name="Whitman W.B."/>
            <person name="Woyke T."/>
            <person name="Klenk H.P."/>
            <person name="Zhou Y."/>
            <person name="Lilburn T.G."/>
            <person name="Beck B.J."/>
            <person name="De Vos P."/>
            <person name="Vandamme P."/>
            <person name="Eisen J.A."/>
            <person name="Garrity G."/>
            <person name="Hugenholtz P."/>
            <person name="Kyrpides N.C."/>
        </authorList>
    </citation>
    <scope>NUCLEOTIDE SEQUENCE [LARGE SCALE GENOMIC DNA]</scope>
    <source>
        <strain evidence="12 13">CV2</strain>
    </source>
</reference>
<feature type="compositionally biased region" description="Polar residues" evidence="9">
    <location>
        <begin position="193"/>
        <end position="204"/>
    </location>
</feature>
<dbReference type="SUPFAM" id="SSF82866">
    <property type="entry name" value="Multidrug efflux transporter AcrB transmembrane domain"/>
    <property type="match status" value="1"/>
</dbReference>
<feature type="transmembrane region" description="Helical" evidence="8">
    <location>
        <begin position="431"/>
        <end position="456"/>
    </location>
</feature>
<evidence type="ECO:0000313" key="13">
    <source>
        <dbReference type="Proteomes" id="UP000293519"/>
    </source>
</evidence>
<dbReference type="Pfam" id="PF22599">
    <property type="entry name" value="SecDF_P1_head"/>
    <property type="match status" value="1"/>
</dbReference>
<dbReference type="InterPro" id="IPR005791">
    <property type="entry name" value="SecD"/>
</dbReference>
<dbReference type="AlphaFoldDB" id="A0A4Q7LI30"/>
<evidence type="ECO:0000259" key="11">
    <source>
        <dbReference type="Pfam" id="PF22599"/>
    </source>
</evidence>
<comment type="function">
    <text evidence="8">Part of the Sec protein translocase complex. Interacts with the SecYEG preprotein conducting channel. SecDF uses the proton motive force (PMF) to complete protein translocation after the ATP-dependent function of SecA.</text>
</comment>